<dbReference type="Pfam" id="PF00011">
    <property type="entry name" value="HSP20"/>
    <property type="match status" value="1"/>
</dbReference>
<dbReference type="InterPro" id="IPR008978">
    <property type="entry name" value="HSP20-like_chaperone"/>
</dbReference>
<dbReference type="Gene3D" id="2.60.40.790">
    <property type="match status" value="1"/>
</dbReference>
<keyword evidence="2" id="KW-0346">Stress response</keyword>
<accession>K1S0E3</accession>
<dbReference type="InterPro" id="IPR002068">
    <property type="entry name" value="A-crystallin/Hsp20_dom"/>
</dbReference>
<dbReference type="PANTHER" id="PTHR11527">
    <property type="entry name" value="HEAT-SHOCK PROTEIN 20 FAMILY MEMBER"/>
    <property type="match status" value="1"/>
</dbReference>
<dbReference type="SUPFAM" id="SSF49764">
    <property type="entry name" value="HSP20-like chaperones"/>
    <property type="match status" value="1"/>
</dbReference>
<organism evidence="2">
    <name type="scientific">human gut metagenome</name>
    <dbReference type="NCBI Taxonomy" id="408170"/>
    <lineage>
        <taxon>unclassified sequences</taxon>
        <taxon>metagenomes</taxon>
        <taxon>organismal metagenomes</taxon>
    </lineage>
</organism>
<dbReference type="InterPro" id="IPR031107">
    <property type="entry name" value="Small_HSP"/>
</dbReference>
<protein>
    <submittedName>
        <fullName evidence="2">Heat shock protein Hsp20</fullName>
    </submittedName>
</protein>
<reference evidence="2" key="1">
    <citation type="journal article" date="2013" name="Environ. Microbiol.">
        <title>Microbiota from the distal guts of lean and obese adolescents exhibit partial functional redundancy besides clear differences in community structure.</title>
        <authorList>
            <person name="Ferrer M."/>
            <person name="Ruiz A."/>
            <person name="Lanza F."/>
            <person name="Haange S.B."/>
            <person name="Oberbach A."/>
            <person name="Till H."/>
            <person name="Bargiela R."/>
            <person name="Campoy C."/>
            <person name="Segura M.T."/>
            <person name="Richter M."/>
            <person name="von Bergen M."/>
            <person name="Seifert J."/>
            <person name="Suarez A."/>
        </authorList>
    </citation>
    <scope>NUCLEOTIDE SEQUENCE</scope>
</reference>
<gene>
    <name evidence="2" type="ORF">LEA_15937</name>
</gene>
<sequence length="126" mass="14562">MFDLRPYNRKNNVTSYNPFREMDSFFDDPFRFFDGKALAEFNTDIIESGNNYILEADLPGFEKGDIKLDVKDDILTIKAERHTETEKKDKDSRSICCERSYGSYSRQFDVSGIDTDKISAKSKTVS</sequence>
<name>K1S0E3_9ZZZZ</name>
<feature type="domain" description="SHSP" evidence="1">
    <location>
        <begin position="32"/>
        <end position="126"/>
    </location>
</feature>
<comment type="caution">
    <text evidence="2">The sequence shown here is derived from an EMBL/GenBank/DDBJ whole genome shotgun (WGS) entry which is preliminary data.</text>
</comment>
<proteinExistence type="predicted"/>
<evidence type="ECO:0000313" key="2">
    <source>
        <dbReference type="EMBL" id="EKC54277.1"/>
    </source>
</evidence>
<dbReference type="AlphaFoldDB" id="K1S0E3"/>
<dbReference type="PROSITE" id="PS01031">
    <property type="entry name" value="SHSP"/>
    <property type="match status" value="1"/>
</dbReference>
<dbReference type="EMBL" id="AJWY01010886">
    <property type="protein sequence ID" value="EKC54277.1"/>
    <property type="molecule type" value="Genomic_DNA"/>
</dbReference>
<evidence type="ECO:0000259" key="1">
    <source>
        <dbReference type="PROSITE" id="PS01031"/>
    </source>
</evidence>